<feature type="transmembrane region" description="Helical" evidence="7">
    <location>
        <begin position="112"/>
        <end position="133"/>
    </location>
</feature>
<feature type="transmembrane region" description="Helical" evidence="7">
    <location>
        <begin position="349"/>
        <end position="372"/>
    </location>
</feature>
<dbReference type="eggNOG" id="KOG1237">
    <property type="taxonomic scope" value="Eukaryota"/>
</dbReference>
<keyword evidence="3 7" id="KW-0812">Transmembrane</keyword>
<evidence type="ECO:0000256" key="7">
    <source>
        <dbReference type="SAM" id="Phobius"/>
    </source>
</evidence>
<dbReference type="InterPro" id="IPR000109">
    <property type="entry name" value="POT_fam"/>
</dbReference>
<evidence type="ECO:0000256" key="8">
    <source>
        <dbReference type="SAM" id="SignalP"/>
    </source>
</evidence>
<dbReference type="AlphaFoldDB" id="A0A0E0JRL6"/>
<dbReference type="Pfam" id="PF00854">
    <property type="entry name" value="PTR2"/>
    <property type="match status" value="2"/>
</dbReference>
<feature type="signal peptide" evidence="8">
    <location>
        <begin position="1"/>
        <end position="25"/>
    </location>
</feature>
<name>A0A0E0JRL6_ORYPU</name>
<dbReference type="OMA" id="PCTEAMG"/>
<dbReference type="PANTHER" id="PTHR11654">
    <property type="entry name" value="OLIGOPEPTIDE TRANSPORTER-RELATED"/>
    <property type="match status" value="1"/>
</dbReference>
<accession>A0A0E0JRL6</accession>
<proteinExistence type="inferred from homology"/>
<dbReference type="GO" id="GO:0022857">
    <property type="term" value="F:transmembrane transporter activity"/>
    <property type="evidence" value="ECO:0007669"/>
    <property type="project" value="InterPro"/>
</dbReference>
<evidence type="ECO:0000256" key="1">
    <source>
        <dbReference type="ARBA" id="ARBA00004141"/>
    </source>
</evidence>
<feature type="transmembrane region" description="Helical" evidence="7">
    <location>
        <begin position="314"/>
        <end position="334"/>
    </location>
</feature>
<dbReference type="GO" id="GO:0016020">
    <property type="term" value="C:membrane"/>
    <property type="evidence" value="ECO:0007669"/>
    <property type="project" value="UniProtKB-SubCell"/>
</dbReference>
<dbReference type="Proteomes" id="UP000026962">
    <property type="component" value="Chromosome 1"/>
</dbReference>
<evidence type="ECO:0000256" key="2">
    <source>
        <dbReference type="ARBA" id="ARBA00005982"/>
    </source>
</evidence>
<feature type="transmembrane region" description="Helical" evidence="7">
    <location>
        <begin position="212"/>
        <end position="230"/>
    </location>
</feature>
<evidence type="ECO:0000256" key="3">
    <source>
        <dbReference type="ARBA" id="ARBA00022692"/>
    </source>
</evidence>
<feature type="transmembrane region" description="Helical" evidence="7">
    <location>
        <begin position="393"/>
        <end position="415"/>
    </location>
</feature>
<feature type="transmembrane region" description="Helical" evidence="7">
    <location>
        <begin position="271"/>
        <end position="293"/>
    </location>
</feature>
<comment type="subcellular location">
    <subcellularLocation>
        <location evidence="1">Membrane</location>
        <topology evidence="1">Multi-pass membrane protein</topology>
    </subcellularLocation>
</comment>
<dbReference type="InterPro" id="IPR036259">
    <property type="entry name" value="MFS_trans_sf"/>
</dbReference>
<dbReference type="Gramene" id="OPUNC01G37560.1">
    <property type="protein sequence ID" value="OPUNC01G37560.1"/>
    <property type="gene ID" value="OPUNC01G37560"/>
</dbReference>
<feature type="chain" id="PRO_5002364248" evidence="8">
    <location>
        <begin position="26"/>
        <end position="426"/>
    </location>
</feature>
<dbReference type="HOGENOM" id="CLU_009313_4_3_1"/>
<dbReference type="FunFam" id="1.20.1250.20:FF:000410">
    <property type="entry name" value="POT family protein"/>
    <property type="match status" value="1"/>
</dbReference>
<evidence type="ECO:0000313" key="9">
    <source>
        <dbReference type="EnsemblPlants" id="OPUNC01G37560.1"/>
    </source>
</evidence>
<dbReference type="STRING" id="4537.A0A0E0JRL6"/>
<reference evidence="9" key="2">
    <citation type="submission" date="2018-05" db="EMBL/GenBank/DDBJ databases">
        <title>OpunRS2 (Oryza punctata Reference Sequence Version 2).</title>
        <authorList>
            <person name="Zhang J."/>
            <person name="Kudrna D."/>
            <person name="Lee S."/>
            <person name="Talag J."/>
            <person name="Welchert J."/>
            <person name="Wing R.A."/>
        </authorList>
    </citation>
    <scope>NUCLEOTIDE SEQUENCE [LARGE SCALE GENOMIC DNA]</scope>
</reference>
<dbReference type="EnsemblPlants" id="OPUNC01G37560.1">
    <property type="protein sequence ID" value="OPUNC01G37560.1"/>
    <property type="gene ID" value="OPUNC01G37560"/>
</dbReference>
<organism evidence="9">
    <name type="scientific">Oryza punctata</name>
    <name type="common">Red rice</name>
    <dbReference type="NCBI Taxonomy" id="4537"/>
    <lineage>
        <taxon>Eukaryota</taxon>
        <taxon>Viridiplantae</taxon>
        <taxon>Streptophyta</taxon>
        <taxon>Embryophyta</taxon>
        <taxon>Tracheophyta</taxon>
        <taxon>Spermatophyta</taxon>
        <taxon>Magnoliopsida</taxon>
        <taxon>Liliopsida</taxon>
        <taxon>Poales</taxon>
        <taxon>Poaceae</taxon>
        <taxon>BOP clade</taxon>
        <taxon>Oryzoideae</taxon>
        <taxon>Oryzeae</taxon>
        <taxon>Oryzinae</taxon>
        <taxon>Oryza</taxon>
    </lineage>
</organism>
<protein>
    <submittedName>
        <fullName evidence="9">Uncharacterized protein</fullName>
    </submittedName>
</protein>
<feature type="region of interest" description="Disordered" evidence="6">
    <location>
        <begin position="137"/>
        <end position="170"/>
    </location>
</feature>
<evidence type="ECO:0000256" key="6">
    <source>
        <dbReference type="SAM" id="MobiDB-lite"/>
    </source>
</evidence>
<feature type="transmembrane region" description="Helical" evidence="7">
    <location>
        <begin position="176"/>
        <end position="200"/>
    </location>
</feature>
<dbReference type="Gene3D" id="1.20.1250.20">
    <property type="entry name" value="MFS general substrate transporter like domains"/>
    <property type="match status" value="1"/>
</dbReference>
<comment type="similarity">
    <text evidence="2">Belongs to the major facilitator superfamily. Proton-dependent oligopeptide transporter (POT/PTR) (TC 2.A.17) family.</text>
</comment>
<sequence length="426" mass="46065">MVKMIRLGQSLGMLMVSSMLPTACQDTAAVCSSPATSAGRVALFYVALYVLALGQGFRRPCTEAMGADQLSESNPRRLASRSSFLNWINFSVSCGYVVSGHRDQLRARQRQLGIGFGVCWAMMFVSLLVFLLGTGTYHPEQPRRSGTSAETRHGDAMDDTASLPTPPRDHGADKGIVARLLPIWMTSVVYAVVYAQMATLFTKQGSTMDRRIVIGTGGGAGVVVVLVPPASLQSFVSLDVIVTIPVYDRAMVPLARRVTRNPSVIMTLQRVGAGLATACLAMVVAALVEAARLRAARDADLLDEPDISVPMRMWWLVPQFVLLGVATMFTIVGLEEFFYDQVPDELRSVGLAACLSIVGVGTYASGTLVSAIDRATRSSGESWFCDNLNRAHLVYFYWLLAGISALDVLVLLYFAKSRAPALLVHT</sequence>
<evidence type="ECO:0000256" key="4">
    <source>
        <dbReference type="ARBA" id="ARBA00022989"/>
    </source>
</evidence>
<keyword evidence="4 7" id="KW-1133">Transmembrane helix</keyword>
<evidence type="ECO:0000256" key="5">
    <source>
        <dbReference type="ARBA" id="ARBA00023136"/>
    </source>
</evidence>
<reference evidence="9" key="1">
    <citation type="submission" date="2015-04" db="UniProtKB">
        <authorList>
            <consortium name="EnsemblPlants"/>
        </authorList>
    </citation>
    <scope>IDENTIFICATION</scope>
</reference>
<dbReference type="SUPFAM" id="SSF103473">
    <property type="entry name" value="MFS general substrate transporter"/>
    <property type="match status" value="1"/>
</dbReference>
<evidence type="ECO:0000313" key="10">
    <source>
        <dbReference type="Proteomes" id="UP000026962"/>
    </source>
</evidence>
<keyword evidence="8" id="KW-0732">Signal</keyword>
<keyword evidence="5 7" id="KW-0472">Membrane</keyword>
<keyword evidence="10" id="KW-1185">Reference proteome</keyword>